<comment type="caution">
    <text evidence="1">The sequence shown here is derived from an EMBL/GenBank/DDBJ whole genome shotgun (WGS) entry which is preliminary data.</text>
</comment>
<gene>
    <name evidence="1" type="ORF">HOLleu_36623</name>
</gene>
<reference evidence="1" key="1">
    <citation type="submission" date="2021-10" db="EMBL/GenBank/DDBJ databases">
        <title>Tropical sea cucumber genome reveals ecological adaptation and Cuvierian tubules defense mechanism.</title>
        <authorList>
            <person name="Chen T."/>
        </authorList>
    </citation>
    <scope>NUCLEOTIDE SEQUENCE</scope>
    <source>
        <strain evidence="1">Nanhai2018</strain>
        <tissue evidence="1">Muscle</tissue>
    </source>
</reference>
<evidence type="ECO:0000313" key="1">
    <source>
        <dbReference type="EMBL" id="KAJ8024020.1"/>
    </source>
</evidence>
<dbReference type="Proteomes" id="UP001152320">
    <property type="component" value="Chromosome 19"/>
</dbReference>
<keyword evidence="2" id="KW-1185">Reference proteome</keyword>
<evidence type="ECO:0000313" key="2">
    <source>
        <dbReference type="Proteomes" id="UP001152320"/>
    </source>
</evidence>
<name>A0A9Q1BEU8_HOLLE</name>
<sequence>MTGQLLWDSDQPVQLAMLEVLVSRELVMVRALELCRLLNKLLLALNAYHLLA</sequence>
<dbReference type="AlphaFoldDB" id="A0A9Q1BEU8"/>
<proteinExistence type="predicted"/>
<organism evidence="1 2">
    <name type="scientific">Holothuria leucospilota</name>
    <name type="common">Black long sea cucumber</name>
    <name type="synonym">Mertensiothuria leucospilota</name>
    <dbReference type="NCBI Taxonomy" id="206669"/>
    <lineage>
        <taxon>Eukaryota</taxon>
        <taxon>Metazoa</taxon>
        <taxon>Echinodermata</taxon>
        <taxon>Eleutherozoa</taxon>
        <taxon>Echinozoa</taxon>
        <taxon>Holothuroidea</taxon>
        <taxon>Aspidochirotacea</taxon>
        <taxon>Aspidochirotida</taxon>
        <taxon>Holothuriidae</taxon>
        <taxon>Holothuria</taxon>
    </lineage>
</organism>
<accession>A0A9Q1BEU8</accession>
<dbReference type="EMBL" id="JAIZAY010000019">
    <property type="protein sequence ID" value="KAJ8024020.1"/>
    <property type="molecule type" value="Genomic_DNA"/>
</dbReference>
<protein>
    <submittedName>
        <fullName evidence="1">Uncharacterized protein</fullName>
    </submittedName>
</protein>